<proteinExistence type="predicted"/>
<keyword evidence="4" id="KW-1185">Reference proteome</keyword>
<comment type="caution">
    <text evidence="3">The sequence shown here is derived from an EMBL/GenBank/DDBJ whole genome shotgun (WGS) entry which is preliminary data.</text>
</comment>
<sequence>MALSLNLLPPILSMILGLDAIQWFFHGCNNPLLNPDPNSFSRLILLQNKPKWKWPGPTKGISSAKSSGFTQEQYHSLIGLLQQSQTTHHPTTNAISSTPMALTSKSSSSDGKRLTIWILNTSATDHITITLTYFLSYHTISPIFECHFYKTDFPFKTTTPTTSTSIPPQNPSQLPPSLDFNYAPAPTSTPTIPVEIIHTTSPHTPPAIDLQPTSPTSSPDHTTDILDVQPTSPNNYPPTHMP</sequence>
<evidence type="ECO:0000313" key="4">
    <source>
        <dbReference type="Proteomes" id="UP001058974"/>
    </source>
</evidence>
<feature type="region of interest" description="Disordered" evidence="1">
    <location>
        <begin position="197"/>
        <end position="242"/>
    </location>
</feature>
<feature type="signal peptide" evidence="2">
    <location>
        <begin position="1"/>
        <end position="20"/>
    </location>
</feature>
<evidence type="ECO:0000256" key="1">
    <source>
        <dbReference type="SAM" id="MobiDB-lite"/>
    </source>
</evidence>
<reference evidence="3 4" key="1">
    <citation type="journal article" date="2022" name="Nat. Genet.">
        <title>Improved pea reference genome and pan-genome highlight genomic features and evolutionary characteristics.</title>
        <authorList>
            <person name="Yang T."/>
            <person name="Liu R."/>
            <person name="Luo Y."/>
            <person name="Hu S."/>
            <person name="Wang D."/>
            <person name="Wang C."/>
            <person name="Pandey M.K."/>
            <person name="Ge S."/>
            <person name="Xu Q."/>
            <person name="Li N."/>
            <person name="Li G."/>
            <person name="Huang Y."/>
            <person name="Saxena R.K."/>
            <person name="Ji Y."/>
            <person name="Li M."/>
            <person name="Yan X."/>
            <person name="He Y."/>
            <person name="Liu Y."/>
            <person name="Wang X."/>
            <person name="Xiang C."/>
            <person name="Varshney R.K."/>
            <person name="Ding H."/>
            <person name="Gao S."/>
            <person name="Zong X."/>
        </authorList>
    </citation>
    <scope>NUCLEOTIDE SEQUENCE [LARGE SCALE GENOMIC DNA]</scope>
    <source>
        <strain evidence="3 4">cv. Zhongwan 6</strain>
    </source>
</reference>
<dbReference type="Gramene" id="Psat03G0248700-T1">
    <property type="protein sequence ID" value="KAI5427073.1"/>
    <property type="gene ID" value="KIW84_032487"/>
</dbReference>
<dbReference type="Proteomes" id="UP001058974">
    <property type="component" value="Chromosome 3"/>
</dbReference>
<evidence type="ECO:0000256" key="2">
    <source>
        <dbReference type="SAM" id="SignalP"/>
    </source>
</evidence>
<dbReference type="EMBL" id="JAMSHJ010000003">
    <property type="protein sequence ID" value="KAI5427073.1"/>
    <property type="molecule type" value="Genomic_DNA"/>
</dbReference>
<name>A0A9D5AYR5_PEA</name>
<evidence type="ECO:0000313" key="3">
    <source>
        <dbReference type="EMBL" id="KAI5427073.1"/>
    </source>
</evidence>
<protein>
    <submittedName>
        <fullName evidence="3">Uncharacterized protein</fullName>
    </submittedName>
</protein>
<keyword evidence="2" id="KW-0732">Signal</keyword>
<dbReference type="AlphaFoldDB" id="A0A9D5AYR5"/>
<gene>
    <name evidence="3" type="ORF">KIW84_032487</name>
</gene>
<feature type="chain" id="PRO_5039578728" evidence="2">
    <location>
        <begin position="21"/>
        <end position="242"/>
    </location>
</feature>
<accession>A0A9D5AYR5</accession>
<organism evidence="3 4">
    <name type="scientific">Pisum sativum</name>
    <name type="common">Garden pea</name>
    <name type="synonym">Lathyrus oleraceus</name>
    <dbReference type="NCBI Taxonomy" id="3888"/>
    <lineage>
        <taxon>Eukaryota</taxon>
        <taxon>Viridiplantae</taxon>
        <taxon>Streptophyta</taxon>
        <taxon>Embryophyta</taxon>
        <taxon>Tracheophyta</taxon>
        <taxon>Spermatophyta</taxon>
        <taxon>Magnoliopsida</taxon>
        <taxon>eudicotyledons</taxon>
        <taxon>Gunneridae</taxon>
        <taxon>Pentapetalae</taxon>
        <taxon>rosids</taxon>
        <taxon>fabids</taxon>
        <taxon>Fabales</taxon>
        <taxon>Fabaceae</taxon>
        <taxon>Papilionoideae</taxon>
        <taxon>50 kb inversion clade</taxon>
        <taxon>NPAAA clade</taxon>
        <taxon>Hologalegina</taxon>
        <taxon>IRL clade</taxon>
        <taxon>Fabeae</taxon>
        <taxon>Lathyrus</taxon>
    </lineage>
</organism>